<feature type="signal peptide" evidence="1">
    <location>
        <begin position="1"/>
        <end position="20"/>
    </location>
</feature>
<dbReference type="AlphaFoldDB" id="A0A1V2I1I9"/>
<dbReference type="EMBL" id="MOMC01000087">
    <property type="protein sequence ID" value="ONH23363.1"/>
    <property type="molecule type" value="Genomic_DNA"/>
</dbReference>
<dbReference type="PANTHER" id="PTHR43032:SF4">
    <property type="entry name" value="OXIDOREDUCTASE MOLYBDOPTERIN-BINDING DOMAIN-CONTAINING PROTEIN"/>
    <property type="match status" value="1"/>
</dbReference>
<dbReference type="Proteomes" id="UP000188929">
    <property type="component" value="Unassembled WGS sequence"/>
</dbReference>
<keyword evidence="4" id="KW-1185">Reference proteome</keyword>
<dbReference type="SUPFAM" id="SSF56524">
    <property type="entry name" value="Oxidoreductase molybdopterin-binding domain"/>
    <property type="match status" value="1"/>
</dbReference>
<dbReference type="OrthoDB" id="9795587at2"/>
<keyword evidence="1" id="KW-0732">Signal</keyword>
<dbReference type="Pfam" id="PF00174">
    <property type="entry name" value="Oxidored_molyb"/>
    <property type="match status" value="1"/>
</dbReference>
<dbReference type="PANTHER" id="PTHR43032">
    <property type="entry name" value="PROTEIN-METHIONINE-SULFOXIDE REDUCTASE"/>
    <property type="match status" value="1"/>
</dbReference>
<protein>
    <submittedName>
        <fullName evidence="3">Oxidoreductase</fullName>
    </submittedName>
</protein>
<evidence type="ECO:0000259" key="2">
    <source>
        <dbReference type="Pfam" id="PF00174"/>
    </source>
</evidence>
<reference evidence="4" key="1">
    <citation type="submission" date="2016-10" db="EMBL/GenBank/DDBJ databases">
        <title>Frankia sp. NRRL B-16386 Genome sequencing.</title>
        <authorList>
            <person name="Ghodhbane-Gtari F."/>
            <person name="Swanson E."/>
            <person name="Gueddou A."/>
            <person name="Hezbri K."/>
            <person name="Ktari K."/>
            <person name="Nouioui I."/>
            <person name="Morris K."/>
            <person name="Simpson S."/>
            <person name="Abebe-Akele F."/>
            <person name="Thomas K."/>
            <person name="Gtari M."/>
            <person name="Tisa L.S."/>
        </authorList>
    </citation>
    <scope>NUCLEOTIDE SEQUENCE [LARGE SCALE GENOMIC DNA]</scope>
    <source>
        <strain evidence="4">NRRL B-16386</strain>
    </source>
</reference>
<dbReference type="RefSeq" id="WP_076821600.1">
    <property type="nucleotide sequence ID" value="NZ_MOMC01000087.1"/>
</dbReference>
<sequence>MGRRVVLGLIALGAAGVAVGAEVERAVDTVTAPLRERDPTGLTELIPGSGFEIYSVASSVPRRTAADYQLKVHGLVNRPVTLTLAELEAMPQTAMTRDFQCVTGWRVDDVHWSGVRLTDLLDRVQTRSTAKAVIFRSFDGLYDESLTIEQARRSDVLVALRMLDAPVSYNHGGPVRLYVAPMYGYKSIKWLGEIELVNEVAPGWWERRGYDVDAWIGKSNGRDDEPV</sequence>
<feature type="domain" description="Oxidoreductase molybdopterin-binding" evidence="2">
    <location>
        <begin position="59"/>
        <end position="205"/>
    </location>
</feature>
<accession>A0A1V2I1I9</accession>
<proteinExistence type="predicted"/>
<evidence type="ECO:0000313" key="4">
    <source>
        <dbReference type="Proteomes" id="UP000188929"/>
    </source>
</evidence>
<organism evidence="3 4">
    <name type="scientific">Pseudofrankia asymbiotica</name>
    <dbReference type="NCBI Taxonomy" id="1834516"/>
    <lineage>
        <taxon>Bacteria</taxon>
        <taxon>Bacillati</taxon>
        <taxon>Actinomycetota</taxon>
        <taxon>Actinomycetes</taxon>
        <taxon>Frankiales</taxon>
        <taxon>Frankiaceae</taxon>
        <taxon>Pseudofrankia</taxon>
    </lineage>
</organism>
<dbReference type="InterPro" id="IPR000572">
    <property type="entry name" value="OxRdtase_Mopterin-bd_dom"/>
</dbReference>
<dbReference type="STRING" id="1834516.BL253_33160"/>
<gene>
    <name evidence="3" type="ORF">BL253_33160</name>
</gene>
<dbReference type="InterPro" id="IPR036374">
    <property type="entry name" value="OxRdtase_Mopterin-bd_sf"/>
</dbReference>
<evidence type="ECO:0000256" key="1">
    <source>
        <dbReference type="SAM" id="SignalP"/>
    </source>
</evidence>
<feature type="chain" id="PRO_5038535387" evidence="1">
    <location>
        <begin position="21"/>
        <end position="227"/>
    </location>
</feature>
<comment type="caution">
    <text evidence="3">The sequence shown here is derived from an EMBL/GenBank/DDBJ whole genome shotgun (WGS) entry which is preliminary data.</text>
</comment>
<name>A0A1V2I1I9_9ACTN</name>
<dbReference type="Gene3D" id="3.90.420.10">
    <property type="entry name" value="Oxidoreductase, molybdopterin-binding domain"/>
    <property type="match status" value="1"/>
</dbReference>
<evidence type="ECO:0000313" key="3">
    <source>
        <dbReference type="EMBL" id="ONH23363.1"/>
    </source>
</evidence>